<keyword evidence="5" id="KW-1185">Reference proteome</keyword>
<evidence type="ECO:0000256" key="2">
    <source>
        <dbReference type="SAM" id="SignalP"/>
    </source>
</evidence>
<evidence type="ECO:0000313" key="5">
    <source>
        <dbReference type="Proteomes" id="UP000280346"/>
    </source>
</evidence>
<accession>A0A3S0VI05</accession>
<proteinExistence type="predicted"/>
<dbReference type="OrthoDB" id="7341446at2"/>
<dbReference type="SMART" id="SM00062">
    <property type="entry name" value="PBPb"/>
    <property type="match status" value="1"/>
</dbReference>
<dbReference type="InterPro" id="IPR001638">
    <property type="entry name" value="Solute-binding_3/MltF_N"/>
</dbReference>
<feature type="signal peptide" evidence="2">
    <location>
        <begin position="1"/>
        <end position="24"/>
    </location>
</feature>
<organism evidence="4 5">
    <name type="scientific">Azospirillum doebereinerae</name>
    <dbReference type="NCBI Taxonomy" id="92933"/>
    <lineage>
        <taxon>Bacteria</taxon>
        <taxon>Pseudomonadati</taxon>
        <taxon>Pseudomonadota</taxon>
        <taxon>Alphaproteobacteria</taxon>
        <taxon>Rhodospirillales</taxon>
        <taxon>Azospirillaceae</taxon>
        <taxon>Azospirillum</taxon>
    </lineage>
</organism>
<reference evidence="4 5" key="1">
    <citation type="submission" date="2018-12" db="EMBL/GenBank/DDBJ databases">
        <authorList>
            <person name="Yang Y."/>
        </authorList>
    </citation>
    <scope>NUCLEOTIDE SEQUENCE [LARGE SCALE GENOMIC DNA]</scope>
    <source>
        <strain evidence="4 5">GSF71</strain>
    </source>
</reference>
<comment type="caution">
    <text evidence="4">The sequence shown here is derived from an EMBL/GenBank/DDBJ whole genome shotgun (WGS) entry which is preliminary data.</text>
</comment>
<sequence>MNRILSTVCAVALTAGVLSAPASAQGLPDNIKASKTITVANVPNYPPMEFKDPKTATLTGLDIDLGHALFKKLGLEVKWQEISFEQMVSGLTTGRVDMILSGMTDTEARRETLDFVDYLTTGAQFYTTIDNKDAFKAMTDLCGKTVGASRRTSFPGEMEKWSKANCEAAGKPALTIVGTEGSADARTQLRQKRLDAAVQGSETLPYLLTLEPNAYVIIGQPFTQQHQGMAFAKTAPGLRDTVAKALQDIIADGTYKAVLAKWNLEANGVTTALVNGQPVK</sequence>
<dbReference type="Proteomes" id="UP000280346">
    <property type="component" value="Unassembled WGS sequence"/>
</dbReference>
<feature type="chain" id="PRO_5018548938" evidence="2">
    <location>
        <begin position="25"/>
        <end position="280"/>
    </location>
</feature>
<dbReference type="RefSeq" id="WP_126998407.1">
    <property type="nucleotide sequence ID" value="NZ_CP173191.1"/>
</dbReference>
<feature type="domain" description="Solute-binding protein family 3/N-terminal" evidence="3">
    <location>
        <begin position="36"/>
        <end position="266"/>
    </location>
</feature>
<gene>
    <name evidence="4" type="ORF">EJ913_12820</name>
</gene>
<dbReference type="PANTHER" id="PTHR35936">
    <property type="entry name" value="MEMBRANE-BOUND LYTIC MUREIN TRANSGLYCOSYLASE F"/>
    <property type="match status" value="1"/>
</dbReference>
<dbReference type="Gene3D" id="3.40.190.10">
    <property type="entry name" value="Periplasmic binding protein-like II"/>
    <property type="match status" value="2"/>
</dbReference>
<dbReference type="CDD" id="cd01004">
    <property type="entry name" value="PBP2_MidA_like"/>
    <property type="match status" value="1"/>
</dbReference>
<dbReference type="AlphaFoldDB" id="A0A3S0VI05"/>
<dbReference type="Pfam" id="PF00497">
    <property type="entry name" value="SBP_bac_3"/>
    <property type="match status" value="1"/>
</dbReference>
<dbReference type="EMBL" id="RZIJ01000009">
    <property type="protein sequence ID" value="RUQ70658.1"/>
    <property type="molecule type" value="Genomic_DNA"/>
</dbReference>
<protein>
    <submittedName>
        <fullName evidence="4">ABC transporter substrate-binding protein</fullName>
    </submittedName>
</protein>
<dbReference type="SUPFAM" id="SSF53850">
    <property type="entry name" value="Periplasmic binding protein-like II"/>
    <property type="match status" value="1"/>
</dbReference>
<dbReference type="PANTHER" id="PTHR35936:SF17">
    <property type="entry name" value="ARGININE-BINDING EXTRACELLULAR PROTEIN ARTP"/>
    <property type="match status" value="1"/>
</dbReference>
<keyword evidence="1 2" id="KW-0732">Signal</keyword>
<evidence type="ECO:0000313" key="4">
    <source>
        <dbReference type="EMBL" id="RUQ70658.1"/>
    </source>
</evidence>
<evidence type="ECO:0000256" key="1">
    <source>
        <dbReference type="ARBA" id="ARBA00022729"/>
    </source>
</evidence>
<name>A0A3S0VI05_9PROT</name>
<evidence type="ECO:0000259" key="3">
    <source>
        <dbReference type="SMART" id="SM00062"/>
    </source>
</evidence>